<feature type="transmembrane region" description="Helical" evidence="1">
    <location>
        <begin position="21"/>
        <end position="45"/>
    </location>
</feature>
<dbReference type="InterPro" id="IPR019206">
    <property type="entry name" value="DUF2085_TM"/>
</dbReference>
<keyword evidence="3" id="KW-1185">Reference proteome</keyword>
<feature type="transmembrane region" description="Helical" evidence="1">
    <location>
        <begin position="84"/>
        <end position="104"/>
    </location>
</feature>
<protein>
    <recommendedName>
        <fullName evidence="4">DUF2085 domain-containing protein</fullName>
    </recommendedName>
</protein>
<feature type="transmembrane region" description="Helical" evidence="1">
    <location>
        <begin position="51"/>
        <end position="72"/>
    </location>
</feature>
<dbReference type="Pfam" id="PF09858">
    <property type="entry name" value="DUF2085"/>
    <property type="match status" value="1"/>
</dbReference>
<dbReference type="Proteomes" id="UP001429564">
    <property type="component" value="Unassembled WGS sequence"/>
</dbReference>
<gene>
    <name evidence="2" type="ORF">DL239_02535</name>
</gene>
<keyword evidence="1" id="KW-1133">Transmembrane helix</keyword>
<evidence type="ECO:0000313" key="3">
    <source>
        <dbReference type="Proteomes" id="UP001429564"/>
    </source>
</evidence>
<dbReference type="EMBL" id="QHLQ01000001">
    <property type="protein sequence ID" value="NIZ59849.1"/>
    <property type="molecule type" value="Genomic_DNA"/>
</dbReference>
<accession>A0ABX0W2S6</accession>
<reference evidence="2 3" key="1">
    <citation type="submission" date="2018-05" db="EMBL/GenBank/DDBJ databases">
        <authorList>
            <person name="Zhang Y.-J."/>
        </authorList>
    </citation>
    <scope>NUCLEOTIDE SEQUENCE [LARGE SCALE GENOMIC DNA]</scope>
    <source>
        <strain evidence="2 3">CY04</strain>
    </source>
</reference>
<keyword evidence="1" id="KW-0812">Transmembrane</keyword>
<organism evidence="2 3">
    <name type="scientific">Parasedimentitalea denitrificans</name>
    <dbReference type="NCBI Taxonomy" id="2211118"/>
    <lineage>
        <taxon>Bacteria</taxon>
        <taxon>Pseudomonadati</taxon>
        <taxon>Pseudomonadota</taxon>
        <taxon>Alphaproteobacteria</taxon>
        <taxon>Rhodobacterales</taxon>
        <taxon>Paracoccaceae</taxon>
        <taxon>Parasedimentitalea</taxon>
    </lineage>
</organism>
<evidence type="ECO:0008006" key="4">
    <source>
        <dbReference type="Google" id="ProtNLM"/>
    </source>
</evidence>
<proteinExistence type="predicted"/>
<evidence type="ECO:0000256" key="1">
    <source>
        <dbReference type="SAM" id="Phobius"/>
    </source>
</evidence>
<comment type="caution">
    <text evidence="2">The sequence shown here is derived from an EMBL/GenBank/DDBJ whole genome shotgun (WGS) entry which is preliminary data.</text>
</comment>
<sequence length="109" mass="11978">MRLRGLRKPLCNGRLHTAPQLFGITFPLCWRCSTIAASVCAMQIILGATFAMHWGYGILGASMVLLGAFDGYKSYFTRRGTTNFNRAIFGLITGVGLFLVAISLPHFSF</sequence>
<evidence type="ECO:0000313" key="2">
    <source>
        <dbReference type="EMBL" id="NIZ59849.1"/>
    </source>
</evidence>
<name>A0ABX0W2S6_9RHOB</name>
<keyword evidence="1" id="KW-0472">Membrane</keyword>
<dbReference type="RefSeq" id="WP_167681900.1">
    <property type="nucleotide sequence ID" value="NZ_QHLQ01000001.1"/>
</dbReference>